<proteinExistence type="inferred from homology"/>
<dbReference type="Pfam" id="PF00982">
    <property type="entry name" value="Glyco_transf_20"/>
    <property type="match status" value="1"/>
</dbReference>
<dbReference type="FunFam" id="3.40.50.2000:FF:000010">
    <property type="entry name" value="Alpha,alpha-trehalose-phosphate synthase"/>
    <property type="match status" value="1"/>
</dbReference>
<evidence type="ECO:0000313" key="12">
    <source>
        <dbReference type="Proteomes" id="UP000051012"/>
    </source>
</evidence>
<dbReference type="InterPro" id="IPR006379">
    <property type="entry name" value="HAD-SF_hydro_IIB"/>
</dbReference>
<protein>
    <recommendedName>
        <fullName evidence="9">Glucosylglycerol-phosphate synthase</fullName>
        <ecNumber evidence="8">2.4.1.213</ecNumber>
    </recommendedName>
    <alternativeName>
        <fullName evidence="10">Glucosyl-glycerol-phosphate synthase</fullName>
    </alternativeName>
</protein>
<dbReference type="NCBIfam" id="TIGR00685">
    <property type="entry name" value="T6PP"/>
    <property type="match status" value="1"/>
</dbReference>
<evidence type="ECO:0000256" key="4">
    <source>
        <dbReference type="ARBA" id="ARBA00022679"/>
    </source>
</evidence>
<comment type="catalytic activity">
    <reaction evidence="5">
        <text>ADP-alpha-D-glucose + sn-glycerol 3-phosphate = 2-O-(alpha-D-glucopyranosyl)-sn-glycerol 3-phosphate + ADP + H(+)</text>
        <dbReference type="Rhea" id="RHEA:12881"/>
        <dbReference type="ChEBI" id="CHEBI:15378"/>
        <dbReference type="ChEBI" id="CHEBI:57498"/>
        <dbReference type="ChEBI" id="CHEBI:57597"/>
        <dbReference type="ChEBI" id="CHEBI:87089"/>
        <dbReference type="ChEBI" id="CHEBI:456216"/>
        <dbReference type="EC" id="2.4.1.213"/>
    </reaction>
</comment>
<keyword evidence="3" id="KW-0328">Glycosyltransferase</keyword>
<gene>
    <name evidence="11" type="ORF">AMJ52_01870</name>
</gene>
<dbReference type="GO" id="GO:0033828">
    <property type="term" value="F:glucosylglycerol-phosphate synthase activity"/>
    <property type="evidence" value="ECO:0007669"/>
    <property type="project" value="UniProtKB-EC"/>
</dbReference>
<evidence type="ECO:0000256" key="6">
    <source>
        <dbReference type="ARBA" id="ARBA00055920"/>
    </source>
</evidence>
<dbReference type="NCBIfam" id="NF011071">
    <property type="entry name" value="PRK14501.1"/>
    <property type="match status" value="1"/>
</dbReference>
<comment type="similarity">
    <text evidence="2">Belongs to the glycosyltransferase 20 family.</text>
</comment>
<dbReference type="PANTHER" id="PTHR10788">
    <property type="entry name" value="TREHALOSE-6-PHOSPHATE SYNTHASE"/>
    <property type="match status" value="1"/>
</dbReference>
<dbReference type="Gene3D" id="3.40.50.1000">
    <property type="entry name" value="HAD superfamily/HAD-like"/>
    <property type="match status" value="1"/>
</dbReference>
<evidence type="ECO:0000256" key="7">
    <source>
        <dbReference type="ARBA" id="ARBA00060702"/>
    </source>
</evidence>
<dbReference type="InterPro" id="IPR036412">
    <property type="entry name" value="HAD-like_sf"/>
</dbReference>
<dbReference type="CDD" id="cd01627">
    <property type="entry name" value="HAD_TPP"/>
    <property type="match status" value="1"/>
</dbReference>
<evidence type="ECO:0000256" key="5">
    <source>
        <dbReference type="ARBA" id="ARBA00052754"/>
    </source>
</evidence>
<comment type="function">
    <text evidence="6">Involved in salt tolerance by producing GG-phosphate from ADP-glucose and glycerol-3-phosphate (G3P), an intermediate in the synthesis of the osmolyte glucosylglycerol (GG).</text>
</comment>
<comment type="pathway">
    <text evidence="7">Glycan metabolism; glucosylglycerol biosynthesis.</text>
</comment>
<dbReference type="AlphaFoldDB" id="A0A0S7YHA4"/>
<name>A0A0S7YHA4_UNCT6</name>
<dbReference type="NCBIfam" id="TIGR01484">
    <property type="entry name" value="HAD-SF-IIB"/>
    <property type="match status" value="1"/>
</dbReference>
<dbReference type="CDD" id="cd03788">
    <property type="entry name" value="GT20_TPS"/>
    <property type="match status" value="1"/>
</dbReference>
<evidence type="ECO:0000256" key="10">
    <source>
        <dbReference type="ARBA" id="ARBA00080497"/>
    </source>
</evidence>
<evidence type="ECO:0000313" key="11">
    <source>
        <dbReference type="EMBL" id="KPJ74136.1"/>
    </source>
</evidence>
<keyword evidence="4" id="KW-0808">Transferase</keyword>
<dbReference type="Pfam" id="PF02358">
    <property type="entry name" value="Trehalose_PPase"/>
    <property type="match status" value="1"/>
</dbReference>
<sequence>YQLMLLPKFLRKKLPDATIGFFLHIPFPSSEVFRLLPCRDEIVEGILGADLIGFHTYDYVHHFIESVRRLLGYEHTPGRITADNRIVRVDAFPMGIDYERFVHAVNNIEVQKEIKKIRKKVGERKVILSVDRLDYTKGIPERLEAFDSFLEKNPKYREKVTLILVAVPSRTGVDQYALLKKRVDELISKINGKFGTLEWMPIWYLYRYLPFQNLVPLYSVADVALITPLRDGMNLIAKEFLAAKIDSKGVLILSEMAGASKELGEAIIVNPNNKDEIADAIKNALELSEEEQIIRNETMQRRLKRYNVERWAIDFMDSLYNIKKVQQDTISKRLTPETRRDLIENYAKSKRRLLLLDYDGTLISFIDRPEKAKPDKQLYTILKTLTQKQNNEVVIISGRNRQILDQWFANINLGLIAEHGVWIKENKKQWELTEPLMSEWKVQIRPILELYVDRTPGAFIEEKDFSLVWHYRKADPKLASIRARELKEALSYLTNNLNLGILEGSKVIEVKNVGISKGHAALRWILREKWDFIMAIGDDWTDEDTFEVLSTQSYSIKVGMGITKAQHNIEYPYEVRQLLQELQNL</sequence>
<dbReference type="SUPFAM" id="SSF56784">
    <property type="entry name" value="HAD-like"/>
    <property type="match status" value="1"/>
</dbReference>
<dbReference type="SUPFAM" id="SSF53756">
    <property type="entry name" value="UDP-Glycosyltransferase/glycogen phosphorylase"/>
    <property type="match status" value="1"/>
</dbReference>
<dbReference type="EMBL" id="LJNI01000014">
    <property type="protein sequence ID" value="KPJ74136.1"/>
    <property type="molecule type" value="Genomic_DNA"/>
</dbReference>
<accession>A0A0S7YHA4</accession>
<dbReference type="InterPro" id="IPR023214">
    <property type="entry name" value="HAD_sf"/>
</dbReference>
<evidence type="ECO:0000256" key="1">
    <source>
        <dbReference type="ARBA" id="ARBA00006330"/>
    </source>
</evidence>
<dbReference type="PANTHER" id="PTHR10788:SF106">
    <property type="entry name" value="BCDNA.GH08860"/>
    <property type="match status" value="1"/>
</dbReference>
<dbReference type="EC" id="2.4.1.213" evidence="8"/>
<dbReference type="GO" id="GO:0005829">
    <property type="term" value="C:cytosol"/>
    <property type="evidence" value="ECO:0007669"/>
    <property type="project" value="TreeGrafter"/>
</dbReference>
<organism evidence="11 12">
    <name type="scientific">candidate division TA06 bacterium DG_78</name>
    <dbReference type="NCBI Taxonomy" id="1703772"/>
    <lineage>
        <taxon>Bacteria</taxon>
        <taxon>Bacteria division TA06</taxon>
    </lineage>
</organism>
<evidence type="ECO:0000256" key="3">
    <source>
        <dbReference type="ARBA" id="ARBA00022676"/>
    </source>
</evidence>
<dbReference type="PATRIC" id="fig|1703772.3.peg.652"/>
<evidence type="ECO:0000256" key="2">
    <source>
        <dbReference type="ARBA" id="ARBA00008799"/>
    </source>
</evidence>
<dbReference type="InterPro" id="IPR003337">
    <property type="entry name" value="Trehalose_PPase"/>
</dbReference>
<reference evidence="11 12" key="1">
    <citation type="journal article" date="2015" name="Microbiome">
        <title>Genomic resolution of linkages in carbon, nitrogen, and sulfur cycling among widespread estuary sediment bacteria.</title>
        <authorList>
            <person name="Baker B.J."/>
            <person name="Lazar C.S."/>
            <person name="Teske A.P."/>
            <person name="Dick G.J."/>
        </authorList>
    </citation>
    <scope>NUCLEOTIDE SEQUENCE [LARGE SCALE GENOMIC DNA]</scope>
    <source>
        <strain evidence="11">DG_78</strain>
    </source>
</reference>
<comment type="similarity">
    <text evidence="1">In the C-terminal section; belongs to the trehalose phosphatase family.</text>
</comment>
<dbReference type="Gene3D" id="3.40.50.2000">
    <property type="entry name" value="Glycogen Phosphorylase B"/>
    <property type="match status" value="2"/>
</dbReference>
<dbReference type="GO" id="GO:0003825">
    <property type="term" value="F:alpha,alpha-trehalose-phosphate synthase (UDP-forming) activity"/>
    <property type="evidence" value="ECO:0007669"/>
    <property type="project" value="TreeGrafter"/>
</dbReference>
<dbReference type="GO" id="GO:0004805">
    <property type="term" value="F:trehalose-phosphatase activity"/>
    <property type="evidence" value="ECO:0007669"/>
    <property type="project" value="TreeGrafter"/>
</dbReference>
<feature type="non-terminal residue" evidence="11">
    <location>
        <position position="1"/>
    </location>
</feature>
<dbReference type="GO" id="GO:0005992">
    <property type="term" value="P:trehalose biosynthetic process"/>
    <property type="evidence" value="ECO:0007669"/>
    <property type="project" value="InterPro"/>
</dbReference>
<dbReference type="Gene3D" id="3.30.70.1020">
    <property type="entry name" value="Trehalose-6-phosphate phosphatase related protein, domain 2"/>
    <property type="match status" value="1"/>
</dbReference>
<comment type="caution">
    <text evidence="11">The sequence shown here is derived from an EMBL/GenBank/DDBJ whole genome shotgun (WGS) entry which is preliminary data.</text>
</comment>
<dbReference type="Proteomes" id="UP000051012">
    <property type="component" value="Unassembled WGS sequence"/>
</dbReference>
<evidence type="ECO:0000256" key="9">
    <source>
        <dbReference type="ARBA" id="ARBA00069974"/>
    </source>
</evidence>
<dbReference type="InterPro" id="IPR001830">
    <property type="entry name" value="Glyco_trans_20"/>
</dbReference>
<evidence type="ECO:0000256" key="8">
    <source>
        <dbReference type="ARBA" id="ARBA00066821"/>
    </source>
</evidence>